<reference evidence="9" key="1">
    <citation type="submission" date="2020-01" db="EMBL/GenBank/DDBJ databases">
        <title>'Steroidobacter agaridevorans' sp. nov., agar-degrading bacteria isolated from rhizosphere soils.</title>
        <authorList>
            <person name="Ikenaga M."/>
            <person name="Kataoka M."/>
            <person name="Murouchi A."/>
            <person name="Katsuragi S."/>
            <person name="Sakai M."/>
        </authorList>
    </citation>
    <scope>NUCLEOTIDE SEQUENCE [LARGE SCALE GENOMIC DNA]</scope>
    <source>
        <strain evidence="9">YU21-B</strain>
    </source>
</reference>
<keyword evidence="9" id="KW-1185">Reference proteome</keyword>
<sequence>MRMSTLGFSMGSLSAMMEQQSSLAKLQNQMALGLRVTTPADDPIAYVHIQELQRSQSESEQFSKNSTLAKNRLSLEEQAFVDMSSAMGRVRELVVSAGNTATLSDADRESIATELAQRLDEIQDIANRQDGNGEYLFSGYSTRTQPFTGGEGTPINYMGDQGARQLQISSTQRIADSHNGYEVFVNIPEGNGTFSTAVNMSNTGSGRIDVGSVVDRPSWVPDDYTITFTSPTAYEITDGATPANVVQTGTYTAGSAITFNGVSVTVSGAPATGDSFTVNRSRNESVFETIGDVVELLRQPAGNATANAKLTSTLSGSLQQLDQATDHFLGVRAQVGTRLAALDSADASREAMDIDTASALSDLRDLDYAQALTKMNQQLVGLQAAQLSYSKISNLSLFNYLR</sequence>
<dbReference type="InterPro" id="IPR049119">
    <property type="entry name" value="FlgK_D2-like"/>
</dbReference>
<dbReference type="GO" id="GO:0009424">
    <property type="term" value="C:bacterial-type flagellum hook"/>
    <property type="evidence" value="ECO:0007669"/>
    <property type="project" value="InterPro"/>
</dbReference>
<dbReference type="InterPro" id="IPR001029">
    <property type="entry name" value="Flagellin_N"/>
</dbReference>
<dbReference type="RefSeq" id="WP_161816372.1">
    <property type="nucleotide sequence ID" value="NZ_BLJN01000010.1"/>
</dbReference>
<evidence type="ECO:0000313" key="8">
    <source>
        <dbReference type="EMBL" id="GFE84791.1"/>
    </source>
</evidence>
<keyword evidence="8" id="KW-0282">Flagellum</keyword>
<evidence type="ECO:0000259" key="7">
    <source>
        <dbReference type="Pfam" id="PF21158"/>
    </source>
</evidence>
<feature type="domain" description="Flagellar hook-associated protein 1 D2-like" evidence="7">
    <location>
        <begin position="199"/>
        <end position="279"/>
    </location>
</feature>
<dbReference type="GO" id="GO:0005576">
    <property type="term" value="C:extracellular region"/>
    <property type="evidence" value="ECO:0007669"/>
    <property type="project" value="UniProtKB-SubCell"/>
</dbReference>
<evidence type="ECO:0000259" key="6">
    <source>
        <dbReference type="Pfam" id="PF00669"/>
    </source>
</evidence>
<dbReference type="InterPro" id="IPR001492">
    <property type="entry name" value="Flagellin"/>
</dbReference>
<comment type="similarity">
    <text evidence="3">Belongs to the bacterial flagellin family.</text>
</comment>
<gene>
    <name evidence="8" type="primary">flgL_2</name>
    <name evidence="8" type="ORF">GCM10011487_67910</name>
</gene>
<dbReference type="GO" id="GO:0005198">
    <property type="term" value="F:structural molecule activity"/>
    <property type="evidence" value="ECO:0007669"/>
    <property type="project" value="InterPro"/>
</dbReference>
<dbReference type="SUPFAM" id="SSF64518">
    <property type="entry name" value="Phase 1 flagellin"/>
    <property type="match status" value="1"/>
</dbReference>
<dbReference type="Proteomes" id="UP000445000">
    <property type="component" value="Unassembled WGS sequence"/>
</dbReference>
<dbReference type="EMBL" id="BLJN01000010">
    <property type="protein sequence ID" value="GFE84791.1"/>
    <property type="molecule type" value="Genomic_DNA"/>
</dbReference>
<evidence type="ECO:0000256" key="2">
    <source>
        <dbReference type="ARBA" id="ARBA00004613"/>
    </source>
</evidence>
<proteinExistence type="inferred from homology"/>
<keyword evidence="4" id="KW-0964">Secreted</keyword>
<keyword evidence="8" id="KW-0966">Cell projection</keyword>
<evidence type="ECO:0000256" key="1">
    <source>
        <dbReference type="ARBA" id="ARBA00004365"/>
    </source>
</evidence>
<comment type="caution">
    <text evidence="8">The sequence shown here is derived from an EMBL/GenBank/DDBJ whole genome shotgun (WGS) entry which is preliminary data.</text>
</comment>
<evidence type="ECO:0000256" key="4">
    <source>
        <dbReference type="ARBA" id="ARBA00022525"/>
    </source>
</evidence>
<dbReference type="GO" id="GO:0071973">
    <property type="term" value="P:bacterial-type flagellum-dependent cell motility"/>
    <property type="evidence" value="ECO:0007669"/>
    <property type="project" value="InterPro"/>
</dbReference>
<protein>
    <submittedName>
        <fullName evidence="8">Flagellar hook-associated protein FlgL</fullName>
    </submittedName>
</protein>
<comment type="subcellular location">
    <subcellularLocation>
        <location evidence="1">Bacterial flagellum</location>
    </subcellularLocation>
    <subcellularLocation>
        <location evidence="2">Secreted</location>
    </subcellularLocation>
</comment>
<accession>A0A829YP90</accession>
<name>A0A829YP90_9GAMM</name>
<evidence type="ECO:0000313" key="9">
    <source>
        <dbReference type="Proteomes" id="UP000445000"/>
    </source>
</evidence>
<feature type="domain" description="Flagellin N-terminal" evidence="6">
    <location>
        <begin position="4"/>
        <end position="142"/>
    </location>
</feature>
<evidence type="ECO:0000256" key="3">
    <source>
        <dbReference type="ARBA" id="ARBA00005709"/>
    </source>
</evidence>
<dbReference type="PANTHER" id="PTHR42792">
    <property type="entry name" value="FLAGELLIN"/>
    <property type="match status" value="1"/>
</dbReference>
<evidence type="ECO:0000256" key="5">
    <source>
        <dbReference type="ARBA" id="ARBA00023143"/>
    </source>
</evidence>
<keyword evidence="5" id="KW-0975">Bacterial flagellum</keyword>
<dbReference type="AlphaFoldDB" id="A0A829YP90"/>
<dbReference type="Pfam" id="PF21158">
    <property type="entry name" value="flgK_1st_1"/>
    <property type="match status" value="1"/>
</dbReference>
<dbReference type="NCBIfam" id="TIGR02550">
    <property type="entry name" value="flagell_flgL"/>
    <property type="match status" value="1"/>
</dbReference>
<dbReference type="Pfam" id="PF00669">
    <property type="entry name" value="Flagellin_N"/>
    <property type="match status" value="1"/>
</dbReference>
<dbReference type="InterPro" id="IPR013384">
    <property type="entry name" value="Flagell_FlgL"/>
</dbReference>
<dbReference type="Gene3D" id="1.20.1330.10">
    <property type="entry name" value="f41 fragment of flagellin, N-terminal domain"/>
    <property type="match status" value="2"/>
</dbReference>
<keyword evidence="8" id="KW-0969">Cilium</keyword>
<dbReference type="PANTHER" id="PTHR42792:SF1">
    <property type="entry name" value="FLAGELLAR HOOK-ASSOCIATED PROTEIN 3"/>
    <property type="match status" value="1"/>
</dbReference>
<organism evidence="8 9">
    <name type="scientific">Steroidobacter agaridevorans</name>
    <dbReference type="NCBI Taxonomy" id="2695856"/>
    <lineage>
        <taxon>Bacteria</taxon>
        <taxon>Pseudomonadati</taxon>
        <taxon>Pseudomonadota</taxon>
        <taxon>Gammaproteobacteria</taxon>
        <taxon>Steroidobacterales</taxon>
        <taxon>Steroidobacteraceae</taxon>
        <taxon>Steroidobacter</taxon>
    </lineage>
</organism>